<dbReference type="GO" id="GO:0003677">
    <property type="term" value="F:DNA binding"/>
    <property type="evidence" value="ECO:0007669"/>
    <property type="project" value="UniProtKB-KW"/>
</dbReference>
<evidence type="ECO:0000256" key="2">
    <source>
        <dbReference type="ARBA" id="ARBA00023082"/>
    </source>
</evidence>
<dbReference type="GO" id="GO:0016987">
    <property type="term" value="F:sigma factor activity"/>
    <property type="evidence" value="ECO:0007669"/>
    <property type="project" value="UniProtKB-KW"/>
</dbReference>
<sequence>MISDFEYLYMIRQNSEDALDIVMGKFKRLLWKRAYELYTQQKPIGINIEDLFQEGFLGFYDAIDTFKEIKDVGFAYYVNLCVISTMRTALRKCRSQSYKLLDSKWSLDLFVTEDKSVYLADMIETQDLTSDPVVVAHYHDARRIERKVLESIPEKERIIYTMREEGFGYREIADRFNISPKNVDNIIQKVRRRLVAMRDVSHM</sequence>
<keyword evidence="3" id="KW-0238">DNA-binding</keyword>
<dbReference type="Proteomes" id="UP000278804">
    <property type="component" value="Chromosome"/>
</dbReference>
<dbReference type="EMBL" id="CP034234">
    <property type="protein sequence ID" value="AZK43815.1"/>
    <property type="molecule type" value="Genomic_DNA"/>
</dbReference>
<dbReference type="AlphaFoldDB" id="A0A3S5HK65"/>
<name>A0A3S5HK65_9FIRM</name>
<keyword evidence="2" id="KW-0731">Sigma factor</keyword>
<proteinExistence type="predicted"/>
<keyword evidence="8" id="KW-1185">Reference proteome</keyword>
<dbReference type="SUPFAM" id="SSF88659">
    <property type="entry name" value="Sigma3 and sigma4 domains of RNA polymerase sigma factors"/>
    <property type="match status" value="1"/>
</dbReference>
<evidence type="ECO:0000313" key="8">
    <source>
        <dbReference type="Proteomes" id="UP000278804"/>
    </source>
</evidence>
<organism evidence="7 8">
    <name type="scientific">Erysipelothrix piscisicarius</name>
    <dbReference type="NCBI Taxonomy" id="2485784"/>
    <lineage>
        <taxon>Bacteria</taxon>
        <taxon>Bacillati</taxon>
        <taxon>Bacillota</taxon>
        <taxon>Erysipelotrichia</taxon>
        <taxon>Erysipelotrichales</taxon>
        <taxon>Erysipelotrichaceae</taxon>
        <taxon>Erysipelothrix</taxon>
    </lineage>
</organism>
<evidence type="ECO:0000256" key="1">
    <source>
        <dbReference type="ARBA" id="ARBA00023015"/>
    </source>
</evidence>
<feature type="domain" description="RNA polymerase sigma-70 region 2" evidence="5">
    <location>
        <begin position="25"/>
        <end position="92"/>
    </location>
</feature>
<dbReference type="Gene3D" id="1.10.1740.10">
    <property type="match status" value="1"/>
</dbReference>
<protein>
    <submittedName>
        <fullName evidence="7">Sigma-70 family RNA polymerase sigma factor</fullName>
    </submittedName>
</protein>
<dbReference type="InterPro" id="IPR013324">
    <property type="entry name" value="RNA_pol_sigma_r3/r4-like"/>
</dbReference>
<evidence type="ECO:0000256" key="4">
    <source>
        <dbReference type="ARBA" id="ARBA00023163"/>
    </source>
</evidence>
<dbReference type="PANTHER" id="PTHR30385:SF1">
    <property type="entry name" value="RNA POLYMERASE SIGMA-H FACTOR"/>
    <property type="match status" value="1"/>
</dbReference>
<dbReference type="KEGG" id="eri:EEI45_02530"/>
<dbReference type="InterPro" id="IPR036388">
    <property type="entry name" value="WH-like_DNA-bd_sf"/>
</dbReference>
<reference evidence="7 8" key="1">
    <citation type="journal article" date="2020" name="Int. J. Syst. Evol. Microbiol.">
        <title>Description of Erysipelothrix piscisicarius sp. nov., an emergent fish pathogen, and assessment of virulence using a tiger barb (Puntigrus tetrazona) infection model.</title>
        <authorList>
            <person name="Pomaranski E.K."/>
            <person name="Griffin M.J."/>
            <person name="Camus A.C."/>
            <person name="Armwood A.R."/>
            <person name="Shelley J."/>
            <person name="Waldbieser G.C."/>
            <person name="LaFrentz B.R."/>
            <person name="Garcia J.C."/>
            <person name="Yanong R."/>
            <person name="Soto E."/>
        </authorList>
    </citation>
    <scope>NUCLEOTIDE SEQUENCE [LARGE SCALE GENOMIC DNA]</scope>
    <source>
        <strain evidence="7 8">15TAL0474</strain>
    </source>
</reference>
<accession>A0A3S5HK65</accession>
<evidence type="ECO:0000259" key="5">
    <source>
        <dbReference type="Pfam" id="PF04542"/>
    </source>
</evidence>
<dbReference type="PANTHER" id="PTHR30385">
    <property type="entry name" value="SIGMA FACTOR F FLAGELLAR"/>
    <property type="match status" value="1"/>
</dbReference>
<gene>
    <name evidence="7" type="ORF">EEI45_02530</name>
</gene>
<dbReference type="NCBIfam" id="TIGR02937">
    <property type="entry name" value="sigma70-ECF"/>
    <property type="match status" value="1"/>
</dbReference>
<dbReference type="Pfam" id="PF04542">
    <property type="entry name" value="Sigma70_r2"/>
    <property type="match status" value="1"/>
</dbReference>
<dbReference type="InterPro" id="IPR014284">
    <property type="entry name" value="RNA_pol_sigma-70_dom"/>
</dbReference>
<dbReference type="Pfam" id="PF08281">
    <property type="entry name" value="Sigma70_r4_2"/>
    <property type="match status" value="1"/>
</dbReference>
<dbReference type="InterPro" id="IPR013249">
    <property type="entry name" value="RNA_pol_sigma70_r4_t2"/>
</dbReference>
<keyword evidence="1" id="KW-0805">Transcription regulation</keyword>
<evidence type="ECO:0000256" key="3">
    <source>
        <dbReference type="ARBA" id="ARBA00023125"/>
    </source>
</evidence>
<dbReference type="SUPFAM" id="SSF88946">
    <property type="entry name" value="Sigma2 domain of RNA polymerase sigma factors"/>
    <property type="match status" value="1"/>
</dbReference>
<dbReference type="InterPro" id="IPR007627">
    <property type="entry name" value="RNA_pol_sigma70_r2"/>
</dbReference>
<dbReference type="InterPro" id="IPR013325">
    <property type="entry name" value="RNA_pol_sigma_r2"/>
</dbReference>
<dbReference type="GO" id="GO:0006352">
    <property type="term" value="P:DNA-templated transcription initiation"/>
    <property type="evidence" value="ECO:0007669"/>
    <property type="project" value="InterPro"/>
</dbReference>
<keyword evidence="4" id="KW-0804">Transcription</keyword>
<feature type="domain" description="RNA polymerase sigma factor 70 region 4 type 2" evidence="6">
    <location>
        <begin position="146"/>
        <end position="194"/>
    </location>
</feature>
<dbReference type="RefSeq" id="WP_125164027.1">
    <property type="nucleotide sequence ID" value="NZ_CP034234.1"/>
</dbReference>
<evidence type="ECO:0000259" key="6">
    <source>
        <dbReference type="Pfam" id="PF08281"/>
    </source>
</evidence>
<dbReference type="Gene3D" id="1.10.10.10">
    <property type="entry name" value="Winged helix-like DNA-binding domain superfamily/Winged helix DNA-binding domain"/>
    <property type="match status" value="1"/>
</dbReference>
<evidence type="ECO:0000313" key="7">
    <source>
        <dbReference type="EMBL" id="AZK43815.1"/>
    </source>
</evidence>